<dbReference type="AlphaFoldDB" id="A0A420F1K4"/>
<evidence type="ECO:0000313" key="4">
    <source>
        <dbReference type="Proteomes" id="UP000285744"/>
    </source>
</evidence>
<evidence type="ECO:0000259" key="2">
    <source>
        <dbReference type="Pfam" id="PF04149"/>
    </source>
</evidence>
<feature type="compositionally biased region" description="Low complexity" evidence="1">
    <location>
        <begin position="8"/>
        <end position="18"/>
    </location>
</feature>
<dbReference type="Proteomes" id="UP000285744">
    <property type="component" value="Unassembled WGS sequence"/>
</dbReference>
<feature type="domain" description="DUF397" evidence="2">
    <location>
        <begin position="30"/>
        <end position="83"/>
    </location>
</feature>
<reference evidence="3 4" key="1">
    <citation type="journal article" date="2018" name="Int. J. Syst. Evol. Microbiol.">
        <title>Micromonospora globbae sp. nov., an endophytic actinomycete isolated from roots of Globba winitii C. H. Wright.</title>
        <authorList>
            <person name="Kuncharoen N."/>
            <person name="Pittayakhajonwut P."/>
            <person name="Tanasupawat S."/>
        </authorList>
    </citation>
    <scope>NUCLEOTIDE SEQUENCE [LARGE SCALE GENOMIC DNA]</scope>
    <source>
        <strain evidence="3 4">WPS1-2</strain>
    </source>
</reference>
<comment type="caution">
    <text evidence="3">The sequence shown here is derived from an EMBL/GenBank/DDBJ whole genome shotgun (WGS) entry which is preliminary data.</text>
</comment>
<sequence>MGAGAGRGAAPAGIPRADPGGGAVVDLTGAVWRTSTRSSNGGSTCVEVATNLAGVVAVRDSKDRGGPVLAFGPAAWTGFLAAATSGALRRRGDR</sequence>
<protein>
    <submittedName>
        <fullName evidence="3">DUF397 domain-containing protein</fullName>
    </submittedName>
</protein>
<dbReference type="InterPro" id="IPR007278">
    <property type="entry name" value="DUF397"/>
</dbReference>
<organism evidence="3 4">
    <name type="scientific">Micromonospora globbae</name>
    <dbReference type="NCBI Taxonomy" id="1894969"/>
    <lineage>
        <taxon>Bacteria</taxon>
        <taxon>Bacillati</taxon>
        <taxon>Actinomycetota</taxon>
        <taxon>Actinomycetes</taxon>
        <taxon>Micromonosporales</taxon>
        <taxon>Micromonosporaceae</taxon>
        <taxon>Micromonospora</taxon>
    </lineage>
</organism>
<dbReference type="Pfam" id="PF04149">
    <property type="entry name" value="DUF397"/>
    <property type="match status" value="1"/>
</dbReference>
<accession>A0A420F1K4</accession>
<dbReference type="EMBL" id="RAQQ01000008">
    <property type="protein sequence ID" value="RKF26862.1"/>
    <property type="molecule type" value="Genomic_DNA"/>
</dbReference>
<name>A0A420F1K4_9ACTN</name>
<evidence type="ECO:0000313" key="3">
    <source>
        <dbReference type="EMBL" id="RKF26862.1"/>
    </source>
</evidence>
<proteinExistence type="predicted"/>
<evidence type="ECO:0000256" key="1">
    <source>
        <dbReference type="SAM" id="MobiDB-lite"/>
    </source>
</evidence>
<feature type="region of interest" description="Disordered" evidence="1">
    <location>
        <begin position="1"/>
        <end position="22"/>
    </location>
</feature>
<dbReference type="OrthoDB" id="4570646at2"/>
<gene>
    <name evidence="3" type="ORF">D7I43_12970</name>
</gene>